<evidence type="ECO:0000259" key="1">
    <source>
        <dbReference type="PROSITE" id="PS51462"/>
    </source>
</evidence>
<dbReference type="InterPro" id="IPR000086">
    <property type="entry name" value="NUDIX_hydrolase_dom"/>
</dbReference>
<dbReference type="Pfam" id="PF15916">
    <property type="entry name" value="DUF4743"/>
    <property type="match status" value="1"/>
</dbReference>
<evidence type="ECO:0000313" key="3">
    <source>
        <dbReference type="Proteomes" id="UP001626550"/>
    </source>
</evidence>
<dbReference type="PANTHER" id="PTHR13622:SF8">
    <property type="entry name" value="THIAMIN PYROPHOSPHOKINASE 1"/>
    <property type="match status" value="1"/>
</dbReference>
<keyword evidence="3" id="KW-1185">Reference proteome</keyword>
<dbReference type="CDD" id="cd03676">
    <property type="entry name" value="NUDIX_Tnr3_like"/>
    <property type="match status" value="1"/>
</dbReference>
<dbReference type="InterPro" id="IPR015797">
    <property type="entry name" value="NUDIX_hydrolase-like_dom_sf"/>
</dbReference>
<organism evidence="2 3">
    <name type="scientific">Cichlidogyrus casuarinus</name>
    <dbReference type="NCBI Taxonomy" id="1844966"/>
    <lineage>
        <taxon>Eukaryota</taxon>
        <taxon>Metazoa</taxon>
        <taxon>Spiralia</taxon>
        <taxon>Lophotrochozoa</taxon>
        <taxon>Platyhelminthes</taxon>
        <taxon>Monogenea</taxon>
        <taxon>Monopisthocotylea</taxon>
        <taxon>Dactylogyridea</taxon>
        <taxon>Ancyrocephalidae</taxon>
        <taxon>Cichlidogyrus</taxon>
    </lineage>
</organism>
<gene>
    <name evidence="2" type="ORF">Ciccas_002911</name>
</gene>
<dbReference type="AlphaFoldDB" id="A0ABD2QG50"/>
<dbReference type="PROSITE" id="PS51462">
    <property type="entry name" value="NUDIX"/>
    <property type="match status" value="1"/>
</dbReference>
<dbReference type="Proteomes" id="UP001626550">
    <property type="component" value="Unassembled WGS sequence"/>
</dbReference>
<dbReference type="EMBL" id="JBJKFK010000244">
    <property type="protein sequence ID" value="KAL3318440.1"/>
    <property type="molecule type" value="Genomic_DNA"/>
</dbReference>
<sequence length="304" mass="34825">MNVVNALIARANNFYLNTSTKEKCVRFLVEGKFVGLIQPNYAKYLLRYTDVFEMQRIDKSGQEVLVLNPALNDFDSRTKAVKEVVEHLRVNEDLPALRSWRDEQFGVYLQNRSTVLFKMERAASTMLGIVRYGVHVNGYCFSPQNELLIWVALRSSEKSTYPGMYDNIVAGGLTYGLSVRECVEKECVEEASVREDLLRDNLKPVGLVSCINEDDRGISPQVDFCYDLLLPFGYQPINKDGEVQEFILVDNRSVLALITSEKFKPNSALVILDFLYRNGLLKPDDDIPSYLDFHYMLRTKLPFD</sequence>
<feature type="domain" description="Nudix hydrolase" evidence="1">
    <location>
        <begin position="131"/>
        <end position="271"/>
    </location>
</feature>
<name>A0ABD2QG50_9PLAT</name>
<evidence type="ECO:0000313" key="2">
    <source>
        <dbReference type="EMBL" id="KAL3318440.1"/>
    </source>
</evidence>
<comment type="caution">
    <text evidence="2">The sequence shown here is derived from an EMBL/GenBank/DDBJ whole genome shotgun (WGS) entry which is preliminary data.</text>
</comment>
<accession>A0ABD2QG50</accession>
<proteinExistence type="predicted"/>
<dbReference type="GO" id="GO:0044715">
    <property type="term" value="F:8-oxo-dGDP phosphatase activity"/>
    <property type="evidence" value="ECO:0007669"/>
    <property type="project" value="UniProtKB-ARBA"/>
</dbReference>
<dbReference type="SUPFAM" id="SSF55811">
    <property type="entry name" value="Nudix"/>
    <property type="match status" value="1"/>
</dbReference>
<dbReference type="Gene3D" id="3.90.79.10">
    <property type="entry name" value="Nucleoside Triphosphate Pyrophosphohydrolase"/>
    <property type="match status" value="1"/>
</dbReference>
<reference evidence="2 3" key="1">
    <citation type="submission" date="2024-11" db="EMBL/GenBank/DDBJ databases">
        <title>Adaptive evolution of stress response genes in parasites aligns with host niche diversity.</title>
        <authorList>
            <person name="Hahn C."/>
            <person name="Resl P."/>
        </authorList>
    </citation>
    <scope>NUCLEOTIDE SEQUENCE [LARGE SCALE GENOMIC DNA]</scope>
    <source>
        <strain evidence="2">EGGRZ-B1_66</strain>
        <tissue evidence="2">Body</tissue>
    </source>
</reference>
<dbReference type="InterPro" id="IPR031804">
    <property type="entry name" value="DUF4743"/>
</dbReference>
<dbReference type="FunFam" id="3.90.79.10:FF:000019">
    <property type="entry name" value="Thiamin pyrophosphokinase, putative"/>
    <property type="match status" value="1"/>
</dbReference>
<dbReference type="PANTHER" id="PTHR13622">
    <property type="entry name" value="THIAMIN PYROPHOSPHOKINASE"/>
    <property type="match status" value="1"/>
</dbReference>
<protein>
    <recommendedName>
        <fullName evidence="1">Nudix hydrolase domain-containing protein</fullName>
    </recommendedName>
</protein>